<dbReference type="Proteomes" id="UP000537862">
    <property type="component" value="Unassembled WGS sequence"/>
</dbReference>
<dbReference type="RefSeq" id="WP_171680496.1">
    <property type="nucleotide sequence ID" value="NZ_JABGBN010000004.1"/>
</dbReference>
<dbReference type="InterPro" id="IPR010653">
    <property type="entry name" value="NlpB/DapX"/>
</dbReference>
<dbReference type="AlphaFoldDB" id="A0A849P407"/>
<name>A0A849P407_9BURK</name>
<evidence type="ECO:0000313" key="2">
    <source>
        <dbReference type="EMBL" id="NOL51796.1"/>
    </source>
</evidence>
<organism evidence="2 3">
    <name type="scientific">Pelistega suis</name>
    <dbReference type="NCBI Taxonomy" id="1631957"/>
    <lineage>
        <taxon>Bacteria</taxon>
        <taxon>Pseudomonadati</taxon>
        <taxon>Pseudomonadota</taxon>
        <taxon>Betaproteobacteria</taxon>
        <taxon>Burkholderiales</taxon>
        <taxon>Alcaligenaceae</taxon>
        <taxon>Pelistega</taxon>
    </lineage>
</organism>
<dbReference type="PROSITE" id="PS51257">
    <property type="entry name" value="PROKAR_LIPOPROTEIN"/>
    <property type="match status" value="1"/>
</dbReference>
<comment type="caution">
    <text evidence="2">The sequence shown here is derived from an EMBL/GenBank/DDBJ whole genome shotgun (WGS) entry which is preliminary data.</text>
</comment>
<reference evidence="2 3" key="1">
    <citation type="submission" date="2020-05" db="EMBL/GenBank/DDBJ databases">
        <authorList>
            <person name="Niu N."/>
        </authorList>
    </citation>
    <scope>NUCLEOTIDE SEQUENCE [LARGE SCALE GENOMIC DNA]</scope>
    <source>
        <strain evidence="2 3">3340-03</strain>
    </source>
</reference>
<dbReference type="InterPro" id="IPR042268">
    <property type="entry name" value="BamC_C"/>
</dbReference>
<feature type="chain" id="PRO_5032785710" evidence="1">
    <location>
        <begin position="24"/>
        <end position="374"/>
    </location>
</feature>
<evidence type="ECO:0000256" key="1">
    <source>
        <dbReference type="SAM" id="SignalP"/>
    </source>
</evidence>
<keyword evidence="3" id="KW-1185">Reference proteome</keyword>
<protein>
    <submittedName>
        <fullName evidence="2">Outer membrane protein assembly factor BamC</fullName>
    </submittedName>
</protein>
<feature type="signal peptide" evidence="1">
    <location>
        <begin position="1"/>
        <end position="23"/>
    </location>
</feature>
<dbReference type="Pfam" id="PF06804">
    <property type="entry name" value="Lipoprotein_18"/>
    <property type="match status" value="1"/>
</dbReference>
<evidence type="ECO:0000313" key="3">
    <source>
        <dbReference type="Proteomes" id="UP000537862"/>
    </source>
</evidence>
<keyword evidence="1" id="KW-0732">Signal</keyword>
<sequence>MRIKATQRIAATLLVGLSMTACSTWDDLMSSEAVDYKSTVRGEPLTLPPDLSKAQINPQYSTYGTGTASAAAYNKAMAQANKSGQANAVLPTSADMKVLRSGDTRWLEVNRDATAVYKDVLAFWGNQGFTINRDNPQAGIIETDWAENRAKIPANFLRRTLGSIVDMVSDSGERERFTTRLERVNGKTEVYIRHERMVETQMDRDGTQFKWLPAKEDPELNAIMLSRLMSYMGASKQEVEAAVQTPQEVKSQQTSAVGFVAGENALALTGSREASYRQVGQALTSAGFTIDQSDAASGSYVVRYLDTDTGEKRKSSNIISRLWGDKGNKTPVPYIIKVSSQGDGFSLVTVRDSAGNIDRSETAQRILTVLQERL</sequence>
<gene>
    <name evidence="2" type="primary">bamC</name>
    <name evidence="2" type="ORF">HKX39_06380</name>
</gene>
<accession>A0A849P407</accession>
<dbReference type="Gene3D" id="3.30.310.170">
    <property type="entry name" value="Outer membrane protein assembly factor BamC"/>
    <property type="match status" value="1"/>
</dbReference>
<dbReference type="EMBL" id="JABGBN010000004">
    <property type="protein sequence ID" value="NOL51796.1"/>
    <property type="molecule type" value="Genomic_DNA"/>
</dbReference>
<proteinExistence type="predicted"/>